<dbReference type="AlphaFoldDB" id="A0A1G6NA39"/>
<feature type="signal peptide" evidence="2">
    <location>
        <begin position="1"/>
        <end position="22"/>
    </location>
</feature>
<keyword evidence="1" id="KW-0812">Transmembrane</keyword>
<dbReference type="EMBL" id="FMZA01000012">
    <property type="protein sequence ID" value="SDC64689.1"/>
    <property type="molecule type" value="Genomic_DNA"/>
</dbReference>
<evidence type="ECO:0000313" key="3">
    <source>
        <dbReference type="EMBL" id="SDC64689.1"/>
    </source>
</evidence>
<evidence type="ECO:0000256" key="2">
    <source>
        <dbReference type="SAM" id="SignalP"/>
    </source>
</evidence>
<name>A0A1G6NA39_9BACL</name>
<evidence type="ECO:0000313" key="4">
    <source>
        <dbReference type="Proteomes" id="UP000199387"/>
    </source>
</evidence>
<dbReference type="NCBIfam" id="TIGR01167">
    <property type="entry name" value="LPXTG_anchor"/>
    <property type="match status" value="1"/>
</dbReference>
<evidence type="ECO:0000256" key="1">
    <source>
        <dbReference type="SAM" id="Phobius"/>
    </source>
</evidence>
<dbReference type="Proteomes" id="UP000199387">
    <property type="component" value="Unassembled WGS sequence"/>
</dbReference>
<reference evidence="3 4" key="1">
    <citation type="submission" date="2016-10" db="EMBL/GenBank/DDBJ databases">
        <authorList>
            <person name="de Groot N.N."/>
        </authorList>
    </citation>
    <scope>NUCLEOTIDE SEQUENCE [LARGE SCALE GENOMIC DNA]</scope>
    <source>
        <strain evidence="3 4">DSM 45514</strain>
    </source>
</reference>
<keyword evidence="4" id="KW-1185">Reference proteome</keyword>
<feature type="transmembrane region" description="Helical" evidence="1">
    <location>
        <begin position="44"/>
        <end position="64"/>
    </location>
</feature>
<protein>
    <submittedName>
        <fullName evidence="3">LPXTG-motif cell wall anchor domain-containing protein</fullName>
    </submittedName>
</protein>
<gene>
    <name evidence="3" type="ORF">SAMN04488112_11270</name>
</gene>
<dbReference type="RefSeq" id="WP_091570510.1">
    <property type="nucleotide sequence ID" value="NZ_FMZA01000012.1"/>
</dbReference>
<sequence length="69" mass="7317">MKRVAAIITMWGMLLPPSLAGAQPTSAGLTGVAGHRPPDTGTSLPFYIVIGALFLVMGLVLLWLRKGRE</sequence>
<keyword evidence="1" id="KW-1133">Transmembrane helix</keyword>
<keyword evidence="1" id="KW-0472">Membrane</keyword>
<proteinExistence type="predicted"/>
<keyword evidence="2" id="KW-0732">Signal</keyword>
<accession>A0A1G6NA39</accession>
<organism evidence="3 4">
    <name type="scientific">Melghirimyces thermohalophilus</name>
    <dbReference type="NCBI Taxonomy" id="1236220"/>
    <lineage>
        <taxon>Bacteria</taxon>
        <taxon>Bacillati</taxon>
        <taxon>Bacillota</taxon>
        <taxon>Bacilli</taxon>
        <taxon>Bacillales</taxon>
        <taxon>Thermoactinomycetaceae</taxon>
        <taxon>Melghirimyces</taxon>
    </lineage>
</organism>
<feature type="chain" id="PRO_5011608627" evidence="2">
    <location>
        <begin position="23"/>
        <end position="69"/>
    </location>
</feature>